<dbReference type="Proteomes" id="UP001500457">
    <property type="component" value="Unassembled WGS sequence"/>
</dbReference>
<accession>A0ABP9EIG9</accession>
<keyword evidence="4" id="KW-0227">DNA damage</keyword>
<feature type="compositionally biased region" description="Low complexity" evidence="9">
    <location>
        <begin position="624"/>
        <end position="653"/>
    </location>
</feature>
<dbReference type="PANTHER" id="PTHR11059:SF0">
    <property type="entry name" value="DNA REPAIR PROTEIN RECN"/>
    <property type="match status" value="1"/>
</dbReference>
<evidence type="ECO:0000256" key="9">
    <source>
        <dbReference type="SAM" id="MobiDB-lite"/>
    </source>
</evidence>
<dbReference type="Pfam" id="PF13476">
    <property type="entry name" value="AAA_23"/>
    <property type="match status" value="1"/>
</dbReference>
<evidence type="ECO:0000313" key="11">
    <source>
        <dbReference type="EMBL" id="GAA4880005.1"/>
    </source>
</evidence>
<comment type="caution">
    <text evidence="11">The sequence shown here is derived from an EMBL/GenBank/DDBJ whole genome shotgun (WGS) entry which is preliminary data.</text>
</comment>
<evidence type="ECO:0000256" key="6">
    <source>
        <dbReference type="ARBA" id="ARBA00023204"/>
    </source>
</evidence>
<name>A0ABP9EIG9_9PSEU</name>
<evidence type="ECO:0000256" key="4">
    <source>
        <dbReference type="ARBA" id="ARBA00022763"/>
    </source>
</evidence>
<dbReference type="InterPro" id="IPR038729">
    <property type="entry name" value="Rad50/SbcC_AAA"/>
</dbReference>
<keyword evidence="6" id="KW-0234">DNA repair</keyword>
<dbReference type="SUPFAM" id="SSF52540">
    <property type="entry name" value="P-loop containing nucleoside triphosphate hydrolases"/>
    <property type="match status" value="2"/>
</dbReference>
<feature type="domain" description="Rad50/SbcC-type AAA" evidence="10">
    <location>
        <begin position="25"/>
        <end position="80"/>
    </location>
</feature>
<gene>
    <name evidence="11" type="primary">recN</name>
    <name evidence="11" type="ORF">GCM10023203_33420</name>
</gene>
<dbReference type="InterPro" id="IPR004604">
    <property type="entry name" value="DNA_recomb/repair_RecN"/>
</dbReference>
<protein>
    <recommendedName>
        <fullName evidence="2">DNA repair protein RecN</fullName>
    </recommendedName>
    <alternativeName>
        <fullName evidence="7">Recombination protein N</fullName>
    </alternativeName>
</protein>
<keyword evidence="8" id="KW-0175">Coiled coil</keyword>
<dbReference type="Gene3D" id="3.40.50.300">
    <property type="entry name" value="P-loop containing nucleotide triphosphate hydrolases"/>
    <property type="match status" value="2"/>
</dbReference>
<organism evidence="11 12">
    <name type="scientific">Actinomycetospora straminea</name>
    <dbReference type="NCBI Taxonomy" id="663607"/>
    <lineage>
        <taxon>Bacteria</taxon>
        <taxon>Bacillati</taxon>
        <taxon>Actinomycetota</taxon>
        <taxon>Actinomycetes</taxon>
        <taxon>Pseudonocardiales</taxon>
        <taxon>Pseudonocardiaceae</taxon>
        <taxon>Actinomycetospora</taxon>
    </lineage>
</organism>
<reference evidence="12" key="1">
    <citation type="journal article" date="2019" name="Int. J. Syst. Evol. Microbiol.">
        <title>The Global Catalogue of Microorganisms (GCM) 10K type strain sequencing project: providing services to taxonomists for standard genome sequencing and annotation.</title>
        <authorList>
            <consortium name="The Broad Institute Genomics Platform"/>
            <consortium name="The Broad Institute Genome Sequencing Center for Infectious Disease"/>
            <person name="Wu L."/>
            <person name="Ma J."/>
        </authorList>
    </citation>
    <scope>NUCLEOTIDE SEQUENCE [LARGE SCALE GENOMIC DNA]</scope>
    <source>
        <strain evidence="12">JCM 17983</strain>
    </source>
</reference>
<keyword evidence="5" id="KW-0067">ATP-binding</keyword>
<proteinExistence type="inferred from homology"/>
<evidence type="ECO:0000256" key="3">
    <source>
        <dbReference type="ARBA" id="ARBA00022741"/>
    </source>
</evidence>
<evidence type="ECO:0000259" key="10">
    <source>
        <dbReference type="Pfam" id="PF13476"/>
    </source>
</evidence>
<evidence type="ECO:0000256" key="1">
    <source>
        <dbReference type="ARBA" id="ARBA00009441"/>
    </source>
</evidence>
<keyword evidence="12" id="KW-1185">Reference proteome</keyword>
<dbReference type="PANTHER" id="PTHR11059">
    <property type="entry name" value="DNA REPAIR PROTEIN RECN"/>
    <property type="match status" value="1"/>
</dbReference>
<dbReference type="InterPro" id="IPR027417">
    <property type="entry name" value="P-loop_NTPase"/>
</dbReference>
<feature type="region of interest" description="Disordered" evidence="9">
    <location>
        <begin position="87"/>
        <end position="118"/>
    </location>
</feature>
<comment type="similarity">
    <text evidence="1">Belongs to the RecN family.</text>
</comment>
<feature type="compositionally biased region" description="Basic residues" evidence="9">
    <location>
        <begin position="654"/>
        <end position="663"/>
    </location>
</feature>
<dbReference type="NCBIfam" id="TIGR00634">
    <property type="entry name" value="recN"/>
    <property type="match status" value="1"/>
</dbReference>
<evidence type="ECO:0000256" key="8">
    <source>
        <dbReference type="SAM" id="Coils"/>
    </source>
</evidence>
<sequence>MFDRIGVFGPGASGVVVIVRPVLSELRIQGLGVIEDATLDLHPGLTVVTGETGAGKTMVVTGLHLLGGGRADSSRVRRGAARATVEGRFLLPPTPDAADEGGEGADGADGEVGDGPPRSALRLAADAGAALDDDGSLIAARTVSADGRSRAHLGGRSVPMAVLGDVTDAALAVHGQHEALRLLRSAEQRAVLDRFAGAAVAEPLAAYRRTRTAWRRAVTELARRHEQARELSREADMLRHGLTEIEAVDPQPGEDAELVAEARRLADADDLRATAAGALAALAGPPDGTGEEPDAVGLLGEARRRVQGTEDPVLAALDPRLAEAAALIGDAAAELTDYLERLEADPQRLEQVLARQAALKGLTRKYAADVDGVLAWADQARERLTGLDTSDEALAALAAEAEQLAGELAGHAERVSAARREAADRFGAAVSAELDGLAMGSASVQLAVRVKEAAPGDAAALEVDGARVVAGPDGVDEVELLLTPHAGAPALPVHKGASGGELSRVMLAVEVVLAGADTTPTLVFDEVDAGVGGRAAVEVGRRLARLAATHQVVVVTHLAQVAAYADRHLVVDKGGLADVAATDGVTRSAVRVLEDGERTVELARMLAGTEETETGRAHAEELLAAAAADRAGTEGEPGTGAPTPISRGSATRSNRSRRSRRAG</sequence>
<feature type="region of interest" description="Disordered" evidence="9">
    <location>
        <begin position="624"/>
        <end position="663"/>
    </location>
</feature>
<evidence type="ECO:0000256" key="7">
    <source>
        <dbReference type="ARBA" id="ARBA00033408"/>
    </source>
</evidence>
<feature type="compositionally biased region" description="Acidic residues" evidence="9">
    <location>
        <begin position="97"/>
        <end position="112"/>
    </location>
</feature>
<keyword evidence="3" id="KW-0547">Nucleotide-binding</keyword>
<dbReference type="EMBL" id="BAABHQ010000009">
    <property type="protein sequence ID" value="GAA4880005.1"/>
    <property type="molecule type" value="Genomic_DNA"/>
</dbReference>
<evidence type="ECO:0000313" key="12">
    <source>
        <dbReference type="Proteomes" id="UP001500457"/>
    </source>
</evidence>
<dbReference type="CDD" id="cd03241">
    <property type="entry name" value="ABC_RecN"/>
    <property type="match status" value="1"/>
</dbReference>
<feature type="coiled-coil region" evidence="8">
    <location>
        <begin position="387"/>
        <end position="421"/>
    </location>
</feature>
<evidence type="ECO:0000256" key="2">
    <source>
        <dbReference type="ARBA" id="ARBA00021315"/>
    </source>
</evidence>
<evidence type="ECO:0000256" key="5">
    <source>
        <dbReference type="ARBA" id="ARBA00022840"/>
    </source>
</evidence>